<dbReference type="InterPro" id="IPR031728">
    <property type="entry name" value="GlcAase_C"/>
</dbReference>
<gene>
    <name evidence="3" type="ORF">BDQ12DRAFT_689945</name>
</gene>
<dbReference type="InterPro" id="IPR013780">
    <property type="entry name" value="Glyco_hydro_b"/>
</dbReference>
<evidence type="ECO:0000256" key="1">
    <source>
        <dbReference type="SAM" id="SignalP"/>
    </source>
</evidence>
<dbReference type="EMBL" id="ML213634">
    <property type="protein sequence ID" value="TFK34272.1"/>
    <property type="molecule type" value="Genomic_DNA"/>
</dbReference>
<organism evidence="3 4">
    <name type="scientific">Crucibulum laeve</name>
    <dbReference type="NCBI Taxonomy" id="68775"/>
    <lineage>
        <taxon>Eukaryota</taxon>
        <taxon>Fungi</taxon>
        <taxon>Dikarya</taxon>
        <taxon>Basidiomycota</taxon>
        <taxon>Agaricomycotina</taxon>
        <taxon>Agaricomycetes</taxon>
        <taxon>Agaricomycetidae</taxon>
        <taxon>Agaricales</taxon>
        <taxon>Agaricineae</taxon>
        <taxon>Nidulariaceae</taxon>
        <taxon>Crucibulum</taxon>
    </lineage>
</organism>
<dbReference type="InterPro" id="IPR017853">
    <property type="entry name" value="GH"/>
</dbReference>
<dbReference type="Pfam" id="PF16862">
    <property type="entry name" value="Glyco_hydro_79C"/>
    <property type="match status" value="1"/>
</dbReference>
<keyword evidence="4" id="KW-1185">Reference proteome</keyword>
<sequence length="547" mass="58781">MSPHSLIALLVAATAALPLVHAASPLNVSFPPTPSKDALWNVVEDNFIGVSYELSSFSTLWGETKSLQPNAMQNYMHNLKVRMANPLRIRIGGNGMDGSIYQSNLTIPIEHIDPDAYFNDIPVHFGPLLFDIMNGMSDKVGDMQFMVGLAMRDPDFSNGVEFGKAARDKLGDRLDVLMLGNEPDLYDGHEHRPGYNISDYIPEVGRFINELTDAGALVEGVPQVGGPTICCAWDLDDVLEAGLLDYPFKYFTVQRYPNHNCGGETDSNTNISAYLSHPNVGEYLGLRSGIGHAKEAGIPLILSEYNSVACGGSKISDTFAMSLWAADVGLKAAAMNYSAIYLHTREQGIKYNLFDPPSPETATESGWRTGSPYYGALFLSEVVAPEGSVIEDLNLNNSNSNTNATVSAFGIYDQRGKKRSKLALFNFARNGTQIFALPSGLSDTLEYRLLAAPSVEERTNITWAGQTVGDNGNLEGEQQTITMNCRNGCVLDIPGPGAALVVLGSQVLWTGNSTIAGIGGYLSGVGSSSPWLGLLAAIVAGISFMLA</sequence>
<feature type="signal peptide" evidence="1">
    <location>
        <begin position="1"/>
        <end position="22"/>
    </location>
</feature>
<dbReference type="Gene3D" id="2.60.40.1180">
    <property type="entry name" value="Golgi alpha-mannosidase II"/>
    <property type="match status" value="1"/>
</dbReference>
<accession>A0A5C3LNF6</accession>
<dbReference type="SUPFAM" id="SSF51445">
    <property type="entry name" value="(Trans)glycosidases"/>
    <property type="match status" value="1"/>
</dbReference>
<dbReference type="OrthoDB" id="2796951at2759"/>
<dbReference type="AlphaFoldDB" id="A0A5C3LNF6"/>
<name>A0A5C3LNF6_9AGAR</name>
<dbReference type="Proteomes" id="UP000308652">
    <property type="component" value="Unassembled WGS sequence"/>
</dbReference>
<dbReference type="Gene3D" id="3.20.20.80">
    <property type="entry name" value="Glycosidases"/>
    <property type="match status" value="1"/>
</dbReference>
<evidence type="ECO:0000313" key="4">
    <source>
        <dbReference type="Proteomes" id="UP000308652"/>
    </source>
</evidence>
<feature type="chain" id="PRO_5022748830" description="Beta-glucuronidase C-terminal domain-containing protein" evidence="1">
    <location>
        <begin position="23"/>
        <end position="547"/>
    </location>
</feature>
<dbReference type="PANTHER" id="PTHR36183">
    <property type="entry name" value="BETA-GLUCURONIDASE"/>
    <property type="match status" value="1"/>
</dbReference>
<keyword evidence="1" id="KW-0732">Signal</keyword>
<proteinExistence type="predicted"/>
<feature type="domain" description="Beta-glucuronidase C-terminal" evidence="2">
    <location>
        <begin position="408"/>
        <end position="500"/>
    </location>
</feature>
<protein>
    <recommendedName>
        <fullName evidence="2">Beta-glucuronidase C-terminal domain-containing protein</fullName>
    </recommendedName>
</protein>
<dbReference type="PANTHER" id="PTHR36183:SF2">
    <property type="entry name" value="BETA-GLUCURONIDASE C-TERMINAL DOMAIN-CONTAINING PROTEIN"/>
    <property type="match status" value="1"/>
</dbReference>
<reference evidence="3 4" key="1">
    <citation type="journal article" date="2019" name="Nat. Ecol. Evol.">
        <title>Megaphylogeny resolves global patterns of mushroom evolution.</title>
        <authorList>
            <person name="Varga T."/>
            <person name="Krizsan K."/>
            <person name="Foldi C."/>
            <person name="Dima B."/>
            <person name="Sanchez-Garcia M."/>
            <person name="Sanchez-Ramirez S."/>
            <person name="Szollosi G.J."/>
            <person name="Szarkandi J.G."/>
            <person name="Papp V."/>
            <person name="Albert L."/>
            <person name="Andreopoulos W."/>
            <person name="Angelini C."/>
            <person name="Antonin V."/>
            <person name="Barry K.W."/>
            <person name="Bougher N.L."/>
            <person name="Buchanan P."/>
            <person name="Buyck B."/>
            <person name="Bense V."/>
            <person name="Catcheside P."/>
            <person name="Chovatia M."/>
            <person name="Cooper J."/>
            <person name="Damon W."/>
            <person name="Desjardin D."/>
            <person name="Finy P."/>
            <person name="Geml J."/>
            <person name="Haridas S."/>
            <person name="Hughes K."/>
            <person name="Justo A."/>
            <person name="Karasinski D."/>
            <person name="Kautmanova I."/>
            <person name="Kiss B."/>
            <person name="Kocsube S."/>
            <person name="Kotiranta H."/>
            <person name="LaButti K.M."/>
            <person name="Lechner B.E."/>
            <person name="Liimatainen K."/>
            <person name="Lipzen A."/>
            <person name="Lukacs Z."/>
            <person name="Mihaltcheva S."/>
            <person name="Morgado L.N."/>
            <person name="Niskanen T."/>
            <person name="Noordeloos M.E."/>
            <person name="Ohm R.A."/>
            <person name="Ortiz-Santana B."/>
            <person name="Ovrebo C."/>
            <person name="Racz N."/>
            <person name="Riley R."/>
            <person name="Savchenko A."/>
            <person name="Shiryaev A."/>
            <person name="Soop K."/>
            <person name="Spirin V."/>
            <person name="Szebenyi C."/>
            <person name="Tomsovsky M."/>
            <person name="Tulloss R.E."/>
            <person name="Uehling J."/>
            <person name="Grigoriev I.V."/>
            <person name="Vagvolgyi C."/>
            <person name="Papp T."/>
            <person name="Martin F.M."/>
            <person name="Miettinen O."/>
            <person name="Hibbett D.S."/>
            <person name="Nagy L.G."/>
        </authorList>
    </citation>
    <scope>NUCLEOTIDE SEQUENCE [LARGE SCALE GENOMIC DNA]</scope>
    <source>
        <strain evidence="3 4">CBS 166.37</strain>
    </source>
</reference>
<evidence type="ECO:0000259" key="2">
    <source>
        <dbReference type="Pfam" id="PF16862"/>
    </source>
</evidence>
<dbReference type="InterPro" id="IPR052974">
    <property type="entry name" value="GH79_Enzymes"/>
</dbReference>
<evidence type="ECO:0000313" key="3">
    <source>
        <dbReference type="EMBL" id="TFK34272.1"/>
    </source>
</evidence>
<dbReference type="STRING" id="68775.A0A5C3LNF6"/>